<gene>
    <name evidence="8" type="ORF">ACFFH7_42260</name>
</gene>
<dbReference type="InterPro" id="IPR016032">
    <property type="entry name" value="Sig_transdc_resp-reg_C-effctor"/>
</dbReference>
<dbReference type="Gene3D" id="3.40.50.2300">
    <property type="match status" value="1"/>
</dbReference>
<name>A0ABV6N6V9_9PSEU</name>
<dbReference type="Proteomes" id="UP001589810">
    <property type="component" value="Unassembled WGS sequence"/>
</dbReference>
<dbReference type="SUPFAM" id="SSF46894">
    <property type="entry name" value="C-terminal effector domain of the bipartite response regulators"/>
    <property type="match status" value="1"/>
</dbReference>
<dbReference type="PANTHER" id="PTHR43214:SF24">
    <property type="entry name" value="TRANSCRIPTIONAL REGULATORY PROTEIN NARL-RELATED"/>
    <property type="match status" value="1"/>
</dbReference>
<dbReference type="PROSITE" id="PS50110">
    <property type="entry name" value="RESPONSE_REGULATORY"/>
    <property type="match status" value="1"/>
</dbReference>
<evidence type="ECO:0000256" key="2">
    <source>
        <dbReference type="ARBA" id="ARBA00023015"/>
    </source>
</evidence>
<keyword evidence="9" id="KW-1185">Reference proteome</keyword>
<dbReference type="SMART" id="SM00421">
    <property type="entry name" value="HTH_LUXR"/>
    <property type="match status" value="1"/>
</dbReference>
<dbReference type="SMART" id="SM00448">
    <property type="entry name" value="REC"/>
    <property type="match status" value="1"/>
</dbReference>
<organism evidence="8 9">
    <name type="scientific">Kutzneria chonburiensis</name>
    <dbReference type="NCBI Taxonomy" id="1483604"/>
    <lineage>
        <taxon>Bacteria</taxon>
        <taxon>Bacillati</taxon>
        <taxon>Actinomycetota</taxon>
        <taxon>Actinomycetes</taxon>
        <taxon>Pseudonocardiales</taxon>
        <taxon>Pseudonocardiaceae</taxon>
        <taxon>Kutzneria</taxon>
    </lineage>
</organism>
<evidence type="ECO:0000256" key="1">
    <source>
        <dbReference type="ARBA" id="ARBA00022553"/>
    </source>
</evidence>
<keyword evidence="1 5" id="KW-0597">Phosphoprotein</keyword>
<dbReference type="Pfam" id="PF00196">
    <property type="entry name" value="GerE"/>
    <property type="match status" value="1"/>
</dbReference>
<sequence>MIRVIVVDDQLVMREGLVALLSLVDDVQVVGDAGTGADALALLDSVPADVVLMDLRMPVMDGVEATRRITAAHPSVAVVVLTTYSDDESITTALQAGARGYLTKDAGRAEITAALRAVAAGQSTFDATVSQRLVAALASPTPPPAGLTAREAEVLTLIARGLANADIAAALFIGETTVKTHINNLFAKIGVRTRPEAIRYAYSSGIVAP</sequence>
<feature type="domain" description="Response regulatory" evidence="7">
    <location>
        <begin position="3"/>
        <end position="119"/>
    </location>
</feature>
<dbReference type="CDD" id="cd06170">
    <property type="entry name" value="LuxR_C_like"/>
    <property type="match status" value="1"/>
</dbReference>
<proteinExistence type="predicted"/>
<feature type="domain" description="HTH luxR-type" evidence="6">
    <location>
        <begin position="140"/>
        <end position="205"/>
    </location>
</feature>
<evidence type="ECO:0000256" key="4">
    <source>
        <dbReference type="ARBA" id="ARBA00023163"/>
    </source>
</evidence>
<dbReference type="PROSITE" id="PS00622">
    <property type="entry name" value="HTH_LUXR_1"/>
    <property type="match status" value="1"/>
</dbReference>
<keyword evidence="3" id="KW-0238">DNA-binding</keyword>
<dbReference type="InterPro" id="IPR039420">
    <property type="entry name" value="WalR-like"/>
</dbReference>
<dbReference type="PRINTS" id="PR00038">
    <property type="entry name" value="HTHLUXR"/>
</dbReference>
<keyword evidence="2" id="KW-0805">Transcription regulation</keyword>
<dbReference type="RefSeq" id="WP_273937973.1">
    <property type="nucleotide sequence ID" value="NZ_CP097263.1"/>
</dbReference>
<evidence type="ECO:0000256" key="3">
    <source>
        <dbReference type="ARBA" id="ARBA00023125"/>
    </source>
</evidence>
<dbReference type="SUPFAM" id="SSF52172">
    <property type="entry name" value="CheY-like"/>
    <property type="match status" value="1"/>
</dbReference>
<dbReference type="InterPro" id="IPR000792">
    <property type="entry name" value="Tscrpt_reg_LuxR_C"/>
</dbReference>
<evidence type="ECO:0000259" key="7">
    <source>
        <dbReference type="PROSITE" id="PS50110"/>
    </source>
</evidence>
<dbReference type="PROSITE" id="PS50043">
    <property type="entry name" value="HTH_LUXR_2"/>
    <property type="match status" value="1"/>
</dbReference>
<evidence type="ECO:0000259" key="6">
    <source>
        <dbReference type="PROSITE" id="PS50043"/>
    </source>
</evidence>
<evidence type="ECO:0000313" key="9">
    <source>
        <dbReference type="Proteomes" id="UP001589810"/>
    </source>
</evidence>
<keyword evidence="4" id="KW-0804">Transcription</keyword>
<evidence type="ECO:0000313" key="8">
    <source>
        <dbReference type="EMBL" id="MFC0548192.1"/>
    </source>
</evidence>
<dbReference type="CDD" id="cd17535">
    <property type="entry name" value="REC_NarL-like"/>
    <property type="match status" value="1"/>
</dbReference>
<dbReference type="EMBL" id="JBHLUD010000015">
    <property type="protein sequence ID" value="MFC0548192.1"/>
    <property type="molecule type" value="Genomic_DNA"/>
</dbReference>
<dbReference type="PANTHER" id="PTHR43214">
    <property type="entry name" value="TWO-COMPONENT RESPONSE REGULATOR"/>
    <property type="match status" value="1"/>
</dbReference>
<feature type="modified residue" description="4-aspartylphosphate" evidence="5">
    <location>
        <position position="54"/>
    </location>
</feature>
<comment type="caution">
    <text evidence="8">The sequence shown here is derived from an EMBL/GenBank/DDBJ whole genome shotgun (WGS) entry which is preliminary data.</text>
</comment>
<dbReference type="InterPro" id="IPR058245">
    <property type="entry name" value="NreC/VraR/RcsB-like_REC"/>
</dbReference>
<dbReference type="InterPro" id="IPR001789">
    <property type="entry name" value="Sig_transdc_resp-reg_receiver"/>
</dbReference>
<dbReference type="Pfam" id="PF00072">
    <property type="entry name" value="Response_reg"/>
    <property type="match status" value="1"/>
</dbReference>
<evidence type="ECO:0000256" key="5">
    <source>
        <dbReference type="PROSITE-ProRule" id="PRU00169"/>
    </source>
</evidence>
<reference evidence="8 9" key="1">
    <citation type="submission" date="2024-09" db="EMBL/GenBank/DDBJ databases">
        <authorList>
            <person name="Sun Q."/>
            <person name="Mori K."/>
        </authorList>
    </citation>
    <scope>NUCLEOTIDE SEQUENCE [LARGE SCALE GENOMIC DNA]</scope>
    <source>
        <strain evidence="8 9">TBRC 1432</strain>
    </source>
</reference>
<protein>
    <submittedName>
        <fullName evidence="8">Response regulator</fullName>
    </submittedName>
</protein>
<dbReference type="InterPro" id="IPR011006">
    <property type="entry name" value="CheY-like_superfamily"/>
</dbReference>
<accession>A0ABV6N6V9</accession>